<comment type="caution">
    <text evidence="1">The sequence shown here is derived from an EMBL/GenBank/DDBJ whole genome shotgun (WGS) entry which is preliminary data.</text>
</comment>
<organism evidence="1 2">
    <name type="scientific">Winogradskya humida</name>
    <dbReference type="NCBI Taxonomy" id="113566"/>
    <lineage>
        <taxon>Bacteria</taxon>
        <taxon>Bacillati</taxon>
        <taxon>Actinomycetota</taxon>
        <taxon>Actinomycetes</taxon>
        <taxon>Micromonosporales</taxon>
        <taxon>Micromonosporaceae</taxon>
        <taxon>Winogradskya</taxon>
    </lineage>
</organism>
<evidence type="ECO:0000313" key="2">
    <source>
        <dbReference type="Proteomes" id="UP000603200"/>
    </source>
</evidence>
<proteinExistence type="predicted"/>
<dbReference type="EMBL" id="BOMN01000033">
    <property type="protein sequence ID" value="GIE19800.1"/>
    <property type="molecule type" value="Genomic_DNA"/>
</dbReference>
<evidence type="ECO:0000313" key="1">
    <source>
        <dbReference type="EMBL" id="GIE19800.1"/>
    </source>
</evidence>
<protein>
    <submittedName>
        <fullName evidence="1">Uncharacterized protein</fullName>
    </submittedName>
</protein>
<accession>A0ABQ3ZMI2</accession>
<sequence>MAADREISSSPFAGELFLTLATEGRLVVDTARANEVIAGLERTLSLARARLRVLKIWQHVPAQRVDDLPRDLADDVVDAVFADQLAPGRLEQAVEELPKYIEALRQARRKVAPGDIA</sequence>
<gene>
    <name evidence="1" type="ORF">Ahu01nite_029020</name>
</gene>
<name>A0ABQ3ZMI2_9ACTN</name>
<dbReference type="RefSeq" id="WP_203837010.1">
    <property type="nucleotide sequence ID" value="NZ_BAAATV010000006.1"/>
</dbReference>
<dbReference type="Proteomes" id="UP000603200">
    <property type="component" value="Unassembled WGS sequence"/>
</dbReference>
<reference evidence="1 2" key="1">
    <citation type="submission" date="2021-01" db="EMBL/GenBank/DDBJ databases">
        <title>Whole genome shotgun sequence of Actinoplanes humidus NBRC 14915.</title>
        <authorList>
            <person name="Komaki H."/>
            <person name="Tamura T."/>
        </authorList>
    </citation>
    <scope>NUCLEOTIDE SEQUENCE [LARGE SCALE GENOMIC DNA]</scope>
    <source>
        <strain evidence="1 2">NBRC 14915</strain>
    </source>
</reference>
<keyword evidence="2" id="KW-1185">Reference proteome</keyword>